<dbReference type="Pfam" id="PF17763">
    <property type="entry name" value="Asparaginase_C"/>
    <property type="match status" value="1"/>
</dbReference>
<dbReference type="PANTHER" id="PTHR11707">
    <property type="entry name" value="L-ASPARAGINASE"/>
    <property type="match status" value="1"/>
</dbReference>
<evidence type="ECO:0000259" key="7">
    <source>
        <dbReference type="Pfam" id="PF17763"/>
    </source>
</evidence>
<dbReference type="InterPro" id="IPR020827">
    <property type="entry name" value="Asparaginase/glutaminase_AS1"/>
</dbReference>
<dbReference type="InterPro" id="IPR041725">
    <property type="entry name" value="L-asparaginase_I"/>
</dbReference>
<dbReference type="PROSITE" id="PS00144">
    <property type="entry name" value="ASN_GLN_ASE_1"/>
    <property type="match status" value="1"/>
</dbReference>
<protein>
    <recommendedName>
        <fullName evidence="2">asparaginase</fullName>
        <ecNumber evidence="2">3.5.1.1</ecNumber>
    </recommendedName>
</protein>
<dbReference type="InterPro" id="IPR006033">
    <property type="entry name" value="AsnA_fam"/>
</dbReference>
<dbReference type="Gene3D" id="3.40.50.1170">
    <property type="entry name" value="L-asparaginase, N-terminal domain"/>
    <property type="match status" value="1"/>
</dbReference>
<dbReference type="Pfam" id="PF00710">
    <property type="entry name" value="Asparaginase"/>
    <property type="match status" value="1"/>
</dbReference>
<dbReference type="PIRSF" id="PIRSF001220">
    <property type="entry name" value="L-ASNase_gatD"/>
    <property type="match status" value="1"/>
</dbReference>
<dbReference type="InterPro" id="IPR037152">
    <property type="entry name" value="L-asparaginase_N_sf"/>
</dbReference>
<dbReference type="SMART" id="SM00870">
    <property type="entry name" value="Asparaginase"/>
    <property type="match status" value="1"/>
</dbReference>
<dbReference type="PIRSF" id="PIRSF500176">
    <property type="entry name" value="L_ASNase"/>
    <property type="match status" value="1"/>
</dbReference>
<comment type="similarity">
    <text evidence="1">Belongs to the asparaginase 1 family.</text>
</comment>
<dbReference type="InterPro" id="IPR027473">
    <property type="entry name" value="L-asparaginase_C"/>
</dbReference>
<organism evidence="8 9">
    <name type="scientific">Solitalea longa</name>
    <dbReference type="NCBI Taxonomy" id="2079460"/>
    <lineage>
        <taxon>Bacteria</taxon>
        <taxon>Pseudomonadati</taxon>
        <taxon>Bacteroidota</taxon>
        <taxon>Sphingobacteriia</taxon>
        <taxon>Sphingobacteriales</taxon>
        <taxon>Sphingobacteriaceae</taxon>
        <taxon>Solitalea</taxon>
    </lineage>
</organism>
<dbReference type="RefSeq" id="WP_103787450.1">
    <property type="nucleotide sequence ID" value="NZ_PQVF01000001.1"/>
</dbReference>
<dbReference type="InterPro" id="IPR040919">
    <property type="entry name" value="Asparaginase_C"/>
</dbReference>
<evidence type="ECO:0000256" key="4">
    <source>
        <dbReference type="PIRSR" id="PIRSR001220-1"/>
    </source>
</evidence>
<dbReference type="SUPFAM" id="SSF53774">
    <property type="entry name" value="Glutaminase/Asparaginase"/>
    <property type="match status" value="1"/>
</dbReference>
<evidence type="ECO:0000256" key="1">
    <source>
        <dbReference type="ARBA" id="ARBA00010518"/>
    </source>
</evidence>
<dbReference type="EC" id="3.5.1.1" evidence="2"/>
<feature type="domain" description="Asparaginase/glutaminase C-terminal" evidence="7">
    <location>
        <begin position="215"/>
        <end position="329"/>
    </location>
</feature>
<feature type="active site" evidence="5">
    <location>
        <position position="12"/>
    </location>
</feature>
<dbReference type="SFLD" id="SFLDS00057">
    <property type="entry name" value="Glutaminase/Asparaginase"/>
    <property type="match status" value="1"/>
</dbReference>
<dbReference type="CDD" id="cd08963">
    <property type="entry name" value="L-asparaginase_I"/>
    <property type="match status" value="1"/>
</dbReference>
<keyword evidence="9" id="KW-1185">Reference proteome</keyword>
<dbReference type="NCBIfam" id="TIGR00519">
    <property type="entry name" value="asnASE_I"/>
    <property type="match status" value="1"/>
</dbReference>
<dbReference type="Gene3D" id="3.40.50.40">
    <property type="match status" value="1"/>
</dbReference>
<dbReference type="GO" id="GO:0009066">
    <property type="term" value="P:aspartate family amino acid metabolic process"/>
    <property type="evidence" value="ECO:0007669"/>
    <property type="project" value="UniProtKB-ARBA"/>
</dbReference>
<dbReference type="EMBL" id="PQVF01000001">
    <property type="protein sequence ID" value="POY39348.1"/>
    <property type="molecule type" value="Genomic_DNA"/>
</dbReference>
<dbReference type="InterPro" id="IPR036152">
    <property type="entry name" value="Asp/glu_Ase-like_sf"/>
</dbReference>
<dbReference type="PANTHER" id="PTHR11707:SF28">
    <property type="entry name" value="60 KDA LYSOPHOSPHOLIPASE"/>
    <property type="match status" value="1"/>
</dbReference>
<feature type="domain" description="L-asparaginase N-terminal" evidence="6">
    <location>
        <begin position="3"/>
        <end position="195"/>
    </location>
</feature>
<keyword evidence="3" id="KW-0378">Hydrolase</keyword>
<dbReference type="AlphaFoldDB" id="A0A2S5A9U0"/>
<dbReference type="GO" id="GO:0004067">
    <property type="term" value="F:asparaginase activity"/>
    <property type="evidence" value="ECO:0007669"/>
    <property type="project" value="UniProtKB-UniRule"/>
</dbReference>
<accession>A0A2S5A9U0</accession>
<evidence type="ECO:0000259" key="6">
    <source>
        <dbReference type="Pfam" id="PF00710"/>
    </source>
</evidence>
<evidence type="ECO:0000256" key="5">
    <source>
        <dbReference type="PROSITE-ProRule" id="PRU10099"/>
    </source>
</evidence>
<dbReference type="InterPro" id="IPR027474">
    <property type="entry name" value="L-asparaginase_N"/>
</dbReference>
<dbReference type="OrthoDB" id="9788068at2"/>
<dbReference type="InterPro" id="IPR006034">
    <property type="entry name" value="Asparaginase/glutaminase-like"/>
</dbReference>
<dbReference type="PROSITE" id="PS51732">
    <property type="entry name" value="ASN_GLN_ASE_3"/>
    <property type="match status" value="1"/>
</dbReference>
<evidence type="ECO:0000313" key="8">
    <source>
        <dbReference type="EMBL" id="POY39348.1"/>
    </source>
</evidence>
<comment type="caution">
    <text evidence="8">The sequence shown here is derived from an EMBL/GenBank/DDBJ whole genome shotgun (WGS) entry which is preliminary data.</text>
</comment>
<evidence type="ECO:0000256" key="2">
    <source>
        <dbReference type="ARBA" id="ARBA00012920"/>
    </source>
</evidence>
<name>A0A2S5A9U0_9SPHI</name>
<reference evidence="8 9" key="1">
    <citation type="submission" date="2018-01" db="EMBL/GenBank/DDBJ databases">
        <authorList>
            <person name="Gaut B.S."/>
            <person name="Morton B.R."/>
            <person name="Clegg M.T."/>
            <person name="Duvall M.R."/>
        </authorList>
    </citation>
    <scope>NUCLEOTIDE SEQUENCE [LARGE SCALE GENOMIC DNA]</scope>
    <source>
        <strain evidence="8 9">HR-AV</strain>
    </source>
</reference>
<dbReference type="FunFam" id="3.40.50.40:FF:000001">
    <property type="entry name" value="L-asparaginase 1"/>
    <property type="match status" value="1"/>
</dbReference>
<dbReference type="FunFam" id="3.40.50.1170:FF:000001">
    <property type="entry name" value="L-asparaginase 2"/>
    <property type="match status" value="1"/>
</dbReference>
<evidence type="ECO:0000313" key="9">
    <source>
        <dbReference type="Proteomes" id="UP000236893"/>
    </source>
</evidence>
<proteinExistence type="inferred from homology"/>
<gene>
    <name evidence="8" type="ORF">C3K47_02290</name>
</gene>
<evidence type="ECO:0000256" key="3">
    <source>
        <dbReference type="ARBA" id="ARBA00022801"/>
    </source>
</evidence>
<dbReference type="Proteomes" id="UP000236893">
    <property type="component" value="Unassembled WGS sequence"/>
</dbReference>
<feature type="active site" description="O-isoaspartyl threonine intermediate" evidence="4">
    <location>
        <position position="12"/>
    </location>
</feature>
<sequence>MTNILIIYTGGTIGMINDPKTGALKPFNFSHITSNVPELKRLNYNFSVHSFNPTIDSSNVTPEIWIELAVIIEDNYQKYDGFVILHGSDTMAYSASALSFALENLSKPVVFTGAQLPIGELRTDAKENLLTALEIAAAKNENGLPMVPEVCIYFDYMLYRGNRSTKFDSEKFQAFTSTNYHSLAEAGIRLKYNEKYILPYPEKPLKVYKYFDTAVGSIKLFPGMDPRFVSGMLNTPGLRAVVMEAFGSGNASTNPEFLNVLREAINKGIIILDISQCLGGTVELGHYETSDELSSMGVLNGYDMTFEAAITKLMFVLAQNKPIDELKKMLSISLRGELTKLNGQA</sequence>
<dbReference type="PRINTS" id="PR00139">
    <property type="entry name" value="ASNGLNASE"/>
</dbReference>